<dbReference type="RefSeq" id="WP_089839887.1">
    <property type="nucleotide sequence ID" value="NZ_FOZL01000001.1"/>
</dbReference>
<accession>A0A1I6MKN9</accession>
<feature type="domain" description="Metallo-beta-lactamase" evidence="1">
    <location>
        <begin position="84"/>
        <end position="282"/>
    </location>
</feature>
<protein>
    <submittedName>
        <fullName evidence="2">L-ascorbate metabolism protein UlaG, beta-lactamase superfamily</fullName>
    </submittedName>
</protein>
<dbReference type="Proteomes" id="UP000199024">
    <property type="component" value="Unassembled WGS sequence"/>
</dbReference>
<dbReference type="PANTHER" id="PTHR15032:SF4">
    <property type="entry name" value="N-ACYL-PHOSPHATIDYLETHANOLAMINE-HYDROLYZING PHOSPHOLIPASE D"/>
    <property type="match status" value="1"/>
</dbReference>
<organism evidence="2 3">
    <name type="scientific">Granulicella pectinivorans</name>
    <dbReference type="NCBI Taxonomy" id="474950"/>
    <lineage>
        <taxon>Bacteria</taxon>
        <taxon>Pseudomonadati</taxon>
        <taxon>Acidobacteriota</taxon>
        <taxon>Terriglobia</taxon>
        <taxon>Terriglobales</taxon>
        <taxon>Acidobacteriaceae</taxon>
        <taxon>Granulicella</taxon>
    </lineage>
</organism>
<dbReference type="Gene3D" id="3.60.15.10">
    <property type="entry name" value="Ribonuclease Z/Hydroxyacylglutathione hydrolase-like"/>
    <property type="match status" value="1"/>
</dbReference>
<evidence type="ECO:0000259" key="1">
    <source>
        <dbReference type="Pfam" id="PF12706"/>
    </source>
</evidence>
<dbReference type="STRING" id="474950.SAMN05421771_2889"/>
<dbReference type="Pfam" id="PF12706">
    <property type="entry name" value="Lactamase_B_2"/>
    <property type="match status" value="1"/>
</dbReference>
<dbReference type="AlphaFoldDB" id="A0A1I6MKN9"/>
<dbReference type="InterPro" id="IPR036866">
    <property type="entry name" value="RibonucZ/Hydroxyglut_hydro"/>
</dbReference>
<dbReference type="EMBL" id="FOZL01000001">
    <property type="protein sequence ID" value="SFS16286.1"/>
    <property type="molecule type" value="Genomic_DNA"/>
</dbReference>
<name>A0A1I6MKN9_9BACT</name>
<dbReference type="PANTHER" id="PTHR15032">
    <property type="entry name" value="N-ACYL-PHOSPHATIDYLETHANOLAMINE-HYDROLYZING PHOSPHOLIPASE D"/>
    <property type="match status" value="1"/>
</dbReference>
<dbReference type="GO" id="GO:0005737">
    <property type="term" value="C:cytoplasm"/>
    <property type="evidence" value="ECO:0007669"/>
    <property type="project" value="TreeGrafter"/>
</dbReference>
<dbReference type="OrthoDB" id="9805728at2"/>
<evidence type="ECO:0000313" key="2">
    <source>
        <dbReference type="EMBL" id="SFS16286.1"/>
    </source>
</evidence>
<sequence length="334" mass="37189">MGVLQRAKKVGKQFQNPVPTMVGGLSMMFKVLPLYLFNKEEKSPILPIGPFQTDPKVYLTPPPSGLRVTWFGHSSSLVEIDGLRVLIDPVWDERASPVQWSGPKRFFAPTIDLEALPRVDVVLISHDHYDHLGEGSVRRLALAMPGTRWVTSLGVGEILSRFGVPEGRITELDWTGETNIDGLTITSVPSRHFSGRSLFNRFETLWGAFVLKGSHHTVYFGADTGWWDGFGEIAAQYGPFDLTMLEIGAYHPLWGDIHLGPDHALRAFEAMGAHGLMMPIHWGLFDLALHGWKQPIARLTAVASEKNIPVWSPEPGLPSDVFPGQELPATWWQK</sequence>
<keyword evidence="3" id="KW-1185">Reference proteome</keyword>
<proteinExistence type="predicted"/>
<dbReference type="SUPFAM" id="SSF56281">
    <property type="entry name" value="Metallo-hydrolase/oxidoreductase"/>
    <property type="match status" value="1"/>
</dbReference>
<dbReference type="InterPro" id="IPR001279">
    <property type="entry name" value="Metallo-B-lactamas"/>
</dbReference>
<reference evidence="2 3" key="1">
    <citation type="submission" date="2016-10" db="EMBL/GenBank/DDBJ databases">
        <authorList>
            <person name="de Groot N.N."/>
        </authorList>
    </citation>
    <scope>NUCLEOTIDE SEQUENCE [LARGE SCALE GENOMIC DNA]</scope>
    <source>
        <strain evidence="2 3">DSM 21001</strain>
    </source>
</reference>
<evidence type="ECO:0000313" key="3">
    <source>
        <dbReference type="Proteomes" id="UP000199024"/>
    </source>
</evidence>
<gene>
    <name evidence="2" type="ORF">SAMN05421771_2889</name>
</gene>